<evidence type="ECO:0000313" key="9">
    <source>
        <dbReference type="Proteomes" id="UP000823928"/>
    </source>
</evidence>
<feature type="signal peptide" evidence="7">
    <location>
        <begin position="1"/>
        <end position="20"/>
    </location>
</feature>
<evidence type="ECO:0000256" key="7">
    <source>
        <dbReference type="SAM" id="SignalP"/>
    </source>
</evidence>
<reference evidence="8" key="2">
    <citation type="journal article" date="2021" name="PeerJ">
        <title>Extensive microbial diversity within the chicken gut microbiome revealed by metagenomics and culture.</title>
        <authorList>
            <person name="Gilroy R."/>
            <person name="Ravi A."/>
            <person name="Getino M."/>
            <person name="Pursley I."/>
            <person name="Horton D.L."/>
            <person name="Alikhan N.F."/>
            <person name="Baker D."/>
            <person name="Gharbi K."/>
            <person name="Hall N."/>
            <person name="Watson M."/>
            <person name="Adriaenssens E.M."/>
            <person name="Foster-Nyarko E."/>
            <person name="Jarju S."/>
            <person name="Secka A."/>
            <person name="Antonio M."/>
            <person name="Oren A."/>
            <person name="Chaudhuri R.R."/>
            <person name="La Ragione R."/>
            <person name="Hildebrand F."/>
            <person name="Pallen M.J."/>
        </authorList>
    </citation>
    <scope>NUCLEOTIDE SEQUENCE</scope>
    <source>
        <strain evidence="8">6276</strain>
    </source>
</reference>
<protein>
    <submittedName>
        <fullName evidence="8">TolC family protein</fullName>
    </submittedName>
</protein>
<reference evidence="8" key="1">
    <citation type="submission" date="2020-10" db="EMBL/GenBank/DDBJ databases">
        <authorList>
            <person name="Gilroy R."/>
        </authorList>
    </citation>
    <scope>NUCLEOTIDE SEQUENCE</scope>
    <source>
        <strain evidence="8">6276</strain>
    </source>
</reference>
<evidence type="ECO:0000256" key="5">
    <source>
        <dbReference type="ARBA" id="ARBA00023237"/>
    </source>
</evidence>
<dbReference type="Gene3D" id="1.20.1600.10">
    <property type="entry name" value="Outer membrane efflux proteins (OEP)"/>
    <property type="match status" value="1"/>
</dbReference>
<gene>
    <name evidence="8" type="ORF">IAC10_10270</name>
</gene>
<evidence type="ECO:0000256" key="2">
    <source>
        <dbReference type="ARBA" id="ARBA00022452"/>
    </source>
</evidence>
<dbReference type="PANTHER" id="PTHR30026:SF20">
    <property type="entry name" value="OUTER MEMBRANE PROTEIN TOLC"/>
    <property type="match status" value="1"/>
</dbReference>
<dbReference type="Proteomes" id="UP000823928">
    <property type="component" value="Unassembled WGS sequence"/>
</dbReference>
<dbReference type="GO" id="GO:0015288">
    <property type="term" value="F:porin activity"/>
    <property type="evidence" value="ECO:0007669"/>
    <property type="project" value="TreeGrafter"/>
</dbReference>
<evidence type="ECO:0000256" key="6">
    <source>
        <dbReference type="SAM" id="Coils"/>
    </source>
</evidence>
<dbReference type="GO" id="GO:0009279">
    <property type="term" value="C:cell outer membrane"/>
    <property type="evidence" value="ECO:0007669"/>
    <property type="project" value="UniProtKB-SubCell"/>
</dbReference>
<sequence length="423" mass="48617">MKKLIILLLTFITVALPSYATVENISLNEAVDIALKNNLELQARMKDLEIAKQEIKIANALKNPQFQSNFLMGRVTRGNSSQFGLAVPIEVAKRGLRKKAAEAQMKAIENSLQEYRHKLKVDVMRAYFRIVYLKSVVIIMNEREDLFADMKKAAQAQPKSSPNYQIELLQSDIKYKRQLIELNRAKANLLAAQFNFNKVLNLPNSDIMYDTEEASLFDDDVEILNVEIPSYDQIEKIALVCSYSLRISDNYIEKSAYDVKTAVHKRIPDITIAGGYAYQTKHQTGDVALPGAFVGGNMDIPILYSYRPEINKARIVLEKTKMDKVAYENKLKLILKENYNDFKYAKENTGYYKEILSESEEILKMSYNRYKSGKVPLMNVMLNENAHQQVLNEYIDSIDVYYQAYLDLMYNMGHDMLLKEDVL</sequence>
<accession>A0A9D1JNW8</accession>
<keyword evidence="3" id="KW-0812">Transmembrane</keyword>
<dbReference type="EMBL" id="DVIU01000203">
    <property type="protein sequence ID" value="HIS36994.1"/>
    <property type="molecule type" value="Genomic_DNA"/>
</dbReference>
<dbReference type="GO" id="GO:0015562">
    <property type="term" value="F:efflux transmembrane transporter activity"/>
    <property type="evidence" value="ECO:0007669"/>
    <property type="project" value="InterPro"/>
</dbReference>
<comment type="caution">
    <text evidence="8">The sequence shown here is derived from an EMBL/GenBank/DDBJ whole genome shotgun (WGS) entry which is preliminary data.</text>
</comment>
<dbReference type="SUPFAM" id="SSF56954">
    <property type="entry name" value="Outer membrane efflux proteins (OEP)"/>
    <property type="match status" value="1"/>
</dbReference>
<keyword evidence="5" id="KW-0998">Cell outer membrane</keyword>
<comment type="subcellular location">
    <subcellularLocation>
        <location evidence="1">Cell outer membrane</location>
    </subcellularLocation>
</comment>
<feature type="chain" id="PRO_5039477999" evidence="7">
    <location>
        <begin position="21"/>
        <end position="423"/>
    </location>
</feature>
<keyword evidence="6" id="KW-0175">Coiled coil</keyword>
<dbReference type="PANTHER" id="PTHR30026">
    <property type="entry name" value="OUTER MEMBRANE PROTEIN TOLC"/>
    <property type="match status" value="1"/>
</dbReference>
<evidence type="ECO:0000256" key="3">
    <source>
        <dbReference type="ARBA" id="ARBA00022692"/>
    </source>
</evidence>
<keyword evidence="2" id="KW-1134">Transmembrane beta strand</keyword>
<keyword evidence="7" id="KW-0732">Signal</keyword>
<organism evidence="8 9">
    <name type="scientific">Candidatus Scatousia excrementigallinarum</name>
    <dbReference type="NCBI Taxonomy" id="2840935"/>
    <lineage>
        <taxon>Bacteria</taxon>
        <taxon>Candidatus Scatousia</taxon>
    </lineage>
</organism>
<evidence type="ECO:0000256" key="4">
    <source>
        <dbReference type="ARBA" id="ARBA00023136"/>
    </source>
</evidence>
<dbReference type="InterPro" id="IPR051906">
    <property type="entry name" value="TolC-like"/>
</dbReference>
<dbReference type="GO" id="GO:1990281">
    <property type="term" value="C:efflux pump complex"/>
    <property type="evidence" value="ECO:0007669"/>
    <property type="project" value="TreeGrafter"/>
</dbReference>
<dbReference type="AlphaFoldDB" id="A0A9D1JNW8"/>
<name>A0A9D1JNW8_9BACT</name>
<keyword evidence="4" id="KW-0472">Membrane</keyword>
<evidence type="ECO:0000313" key="8">
    <source>
        <dbReference type="EMBL" id="HIS36994.1"/>
    </source>
</evidence>
<evidence type="ECO:0000256" key="1">
    <source>
        <dbReference type="ARBA" id="ARBA00004442"/>
    </source>
</evidence>
<proteinExistence type="predicted"/>
<feature type="coiled-coil region" evidence="6">
    <location>
        <begin position="31"/>
        <end position="58"/>
    </location>
</feature>